<protein>
    <recommendedName>
        <fullName evidence="4">PE domain-containing protein</fullName>
    </recommendedName>
</protein>
<organism evidence="2 3">
    <name type="scientific">Amycolatopsis balhimycina DSM 5908</name>
    <dbReference type="NCBI Taxonomy" id="1081091"/>
    <lineage>
        <taxon>Bacteria</taxon>
        <taxon>Bacillati</taxon>
        <taxon>Actinomycetota</taxon>
        <taxon>Actinomycetes</taxon>
        <taxon>Pseudonocardiales</taxon>
        <taxon>Pseudonocardiaceae</taxon>
        <taxon>Amycolatopsis</taxon>
    </lineage>
</organism>
<dbReference type="Proteomes" id="UP000286716">
    <property type="component" value="Unassembled WGS sequence"/>
</dbReference>
<proteinExistence type="predicted"/>
<sequence length="141" mass="15143">MPDGRPPVYDPNTRRAPLTPITPQAGIYGAPAGAGASGPGFKYDRATLEQLKTDWNDMANEFQVDQARARTIATAQGPGVEYASEGNADHVRRSGEALLDTLIGREKYCRTMAAKFEAALGKYARAEDTHSTEITRTGGSL</sequence>
<feature type="region of interest" description="Disordered" evidence="1">
    <location>
        <begin position="1"/>
        <end position="33"/>
    </location>
</feature>
<feature type="compositionally biased region" description="Low complexity" evidence="1">
    <location>
        <begin position="23"/>
        <end position="33"/>
    </location>
</feature>
<gene>
    <name evidence="2" type="ORF">DMA12_02225</name>
</gene>
<evidence type="ECO:0008006" key="4">
    <source>
        <dbReference type="Google" id="ProtNLM"/>
    </source>
</evidence>
<accession>A0A428X428</accession>
<evidence type="ECO:0000313" key="3">
    <source>
        <dbReference type="Proteomes" id="UP000286716"/>
    </source>
</evidence>
<evidence type="ECO:0000313" key="2">
    <source>
        <dbReference type="EMBL" id="RSM50095.1"/>
    </source>
</evidence>
<reference evidence="2 3" key="1">
    <citation type="submission" date="2018-05" db="EMBL/GenBank/DDBJ databases">
        <title>Evolution of GPA BGCs.</title>
        <authorList>
            <person name="Waglechner N."/>
            <person name="Wright G.D."/>
        </authorList>
    </citation>
    <scope>NUCLEOTIDE SEQUENCE [LARGE SCALE GENOMIC DNA]</scope>
    <source>
        <strain evidence="2 3">DSM 5908</strain>
    </source>
</reference>
<evidence type="ECO:0000256" key="1">
    <source>
        <dbReference type="SAM" id="MobiDB-lite"/>
    </source>
</evidence>
<dbReference type="EMBL" id="QHHU01000002">
    <property type="protein sequence ID" value="RSM50095.1"/>
    <property type="molecule type" value="Genomic_DNA"/>
</dbReference>
<name>A0A428X428_AMYBA</name>
<keyword evidence="3" id="KW-1185">Reference proteome</keyword>
<dbReference type="AlphaFoldDB" id="A0A428X428"/>
<dbReference type="OrthoDB" id="3624387at2"/>
<comment type="caution">
    <text evidence="2">The sequence shown here is derived from an EMBL/GenBank/DDBJ whole genome shotgun (WGS) entry which is preliminary data.</text>
</comment>
<dbReference type="RefSeq" id="WP_020643119.1">
    <property type="nucleotide sequence ID" value="NZ_QHHU01000002.1"/>
</dbReference>